<feature type="compositionally biased region" description="Polar residues" evidence="1">
    <location>
        <begin position="428"/>
        <end position="442"/>
    </location>
</feature>
<feature type="chain" id="PRO_5046106538" evidence="2">
    <location>
        <begin position="24"/>
        <end position="1270"/>
    </location>
</feature>
<feature type="region of interest" description="Disordered" evidence="1">
    <location>
        <begin position="212"/>
        <end position="329"/>
    </location>
</feature>
<feature type="compositionally biased region" description="Acidic residues" evidence="1">
    <location>
        <begin position="298"/>
        <end position="315"/>
    </location>
</feature>
<feature type="compositionally biased region" description="Low complexity" evidence="1">
    <location>
        <begin position="497"/>
        <end position="511"/>
    </location>
</feature>
<reference evidence="3 4" key="1">
    <citation type="journal article" date="2018" name="J. Allergy Clin. Immunol.">
        <title>High-quality assembly of Dermatophagoides pteronyssinus genome and transcriptome reveals a wide range of novel allergens.</title>
        <authorList>
            <person name="Liu X.Y."/>
            <person name="Yang K.Y."/>
            <person name="Wang M.Q."/>
            <person name="Kwok J.S."/>
            <person name="Zeng X."/>
            <person name="Yang Z."/>
            <person name="Xiao X.J."/>
            <person name="Lau C.P."/>
            <person name="Li Y."/>
            <person name="Huang Z.M."/>
            <person name="Ba J.G."/>
            <person name="Yim A.K."/>
            <person name="Ouyang C.Y."/>
            <person name="Ngai S.M."/>
            <person name="Chan T.F."/>
            <person name="Leung E.L."/>
            <person name="Liu L."/>
            <person name="Liu Z.G."/>
            <person name="Tsui S.K."/>
        </authorList>
    </citation>
    <scope>NUCLEOTIDE SEQUENCE [LARGE SCALE GENOMIC DNA]</scope>
    <source>
        <strain evidence="3">Derp</strain>
    </source>
</reference>
<feature type="compositionally biased region" description="Basic and acidic residues" evidence="1">
    <location>
        <begin position="255"/>
        <end position="267"/>
    </location>
</feature>
<keyword evidence="2" id="KW-0732">Signal</keyword>
<feature type="region of interest" description="Disordered" evidence="1">
    <location>
        <begin position="495"/>
        <end position="585"/>
    </location>
</feature>
<feature type="region of interest" description="Disordered" evidence="1">
    <location>
        <begin position="72"/>
        <end position="150"/>
    </location>
</feature>
<feature type="compositionally biased region" description="Basic residues" evidence="1">
    <location>
        <begin position="466"/>
        <end position="478"/>
    </location>
</feature>
<name>A0ABQ8JTW1_DERPT</name>
<feature type="region of interest" description="Disordered" evidence="1">
    <location>
        <begin position="426"/>
        <end position="478"/>
    </location>
</feature>
<evidence type="ECO:0000313" key="3">
    <source>
        <dbReference type="EMBL" id="KAH9425860.1"/>
    </source>
</evidence>
<keyword evidence="4" id="KW-1185">Reference proteome</keyword>
<feature type="compositionally biased region" description="Low complexity" evidence="1">
    <location>
        <begin position="789"/>
        <end position="820"/>
    </location>
</feature>
<organism evidence="3 4">
    <name type="scientific">Dermatophagoides pteronyssinus</name>
    <name type="common">European house dust mite</name>
    <dbReference type="NCBI Taxonomy" id="6956"/>
    <lineage>
        <taxon>Eukaryota</taxon>
        <taxon>Metazoa</taxon>
        <taxon>Ecdysozoa</taxon>
        <taxon>Arthropoda</taxon>
        <taxon>Chelicerata</taxon>
        <taxon>Arachnida</taxon>
        <taxon>Acari</taxon>
        <taxon>Acariformes</taxon>
        <taxon>Sarcoptiformes</taxon>
        <taxon>Astigmata</taxon>
        <taxon>Psoroptidia</taxon>
        <taxon>Analgoidea</taxon>
        <taxon>Pyroglyphidae</taxon>
        <taxon>Dermatophagoidinae</taxon>
        <taxon>Dermatophagoides</taxon>
    </lineage>
</organism>
<accession>A0ABQ8JTW1</accession>
<feature type="signal peptide" evidence="2">
    <location>
        <begin position="1"/>
        <end position="23"/>
    </location>
</feature>
<feature type="compositionally biased region" description="Low complexity" evidence="1">
    <location>
        <begin position="286"/>
        <end position="297"/>
    </location>
</feature>
<comment type="caution">
    <text evidence="3">The sequence shown here is derived from an EMBL/GenBank/DDBJ whole genome shotgun (WGS) entry which is preliminary data.</text>
</comment>
<feature type="compositionally biased region" description="Low complexity" evidence="1">
    <location>
        <begin position="1155"/>
        <end position="1190"/>
    </location>
</feature>
<dbReference type="Proteomes" id="UP000887458">
    <property type="component" value="Unassembled WGS sequence"/>
</dbReference>
<feature type="compositionally biased region" description="Low complexity" evidence="1">
    <location>
        <begin position="1208"/>
        <end position="1232"/>
    </location>
</feature>
<protein>
    <submittedName>
        <fullName evidence="3">Uncharacterized protein</fullName>
    </submittedName>
</protein>
<sequence>MAAKDNFPLLFSLIILLPTLCFTQFFDSHQSKIDPFVKRVLTSTTNVGSVGGGGSSRFDLMIEPPVSGVEMYHSLSQQQQQQSDQISDNQSNSTTTTTVNNNNVFQPSSSSSSAALPNSNEQQQIQTNSLSTTSTNISATPISTDSFSHWNPSPIISKPLTFTRYALFDSFYDQPSSSSSSNHTKRRRIWSDTPLESDESINDIQRLKILSSSSSSSSIPLATPPTNNHFSLMLKSSQQQQQQSLSTSTTSYPKESIKFDDDSRDDMNLDYDLDEMTRVNDEDNNNDNNDSTPNNSDEINDNNDNDDDGNENENNDNDHLTIHQQQPHSIRIIATQNGSLYGIKANDDNQITNNNDGDMLNSSGTTSNQNFIIPDQIMPYMNAYSTHLNSDLKQLSSGSMIGNQVKPISNDDVFIVHHQHHYPPMFMNSESSIQSAGSTNQASSIIQQNGGGSSNLSPATQTSFRPLKKMQKSNKKKSKKLQIVYIKVPLLNLMDGTSAPTSTTTMTTKSATSKHHTSMEIDDSDSESQEDTIDTTISLSATPDSTTTTTTTTTTTPKPELFINDNNNDNKQQWNKREHSTSSTNNQLSAINLFDNSSPSNIDIDSNISQDHISKNSMNNKQMDLNDRFYYFLMNKLKNLTINNGETMMMMNDNDNGLKKNYDNNYLTMIDQQQTKSKTDISSKPSSMIEQQHYQSEAIPISKHHHHHHYEIYDKDSLINERDNSIIMDSASVTDKDANASTTSYQSTLEPLLYHYTPGANNTWPPEKSLGILPILIQIEDKKSDNENDNQNDNNNNNNGQQQQRNTIDYRNNNNNNNNNAVMQDRLYGQPSLNNDWSQRDANNPNNNNNNGGGGFSNANNNNQWPISSNKQQQQHPARNIIFHNNKPTSLAINPSASNIYPDYRHYQHPNTNLNRLRFNQFSNGGIGSTSYNVVDDERFNEHLLNMMNGNPIQSNNNVHHPIGLNNNNNKLLNPLYTSASDSHLNYFGPMIIGQQPTKSSLLPTPTASSIPFTSTPSIINVNHLLGNNNNNLNYRLLEYWLLRNQMSKLPAINHLNRMKINQDFFTAMQSKLMSSPKLMTSSSASTPFELENIYFQNGPGYAYGNFMKMPDKYREAILSSKLLGQTSSASIINPLDVSTKDLATLAALLWQQQQQQQSTTTTNNNNNNNNKDANNNNNNNNENNKNSINNKKRTRSSLKTALAKQFSLSGLTSSSSSNSAATTGTMTNTGNNDKRMMIKDDSTTADSGSSLLDKRKKSRRNLTKFGLFG</sequence>
<feature type="compositionally biased region" description="Polar residues" evidence="1">
    <location>
        <begin position="139"/>
        <end position="150"/>
    </location>
</feature>
<feature type="region of interest" description="Disordered" evidence="1">
    <location>
        <begin position="1155"/>
        <end position="1270"/>
    </location>
</feature>
<feature type="compositionally biased region" description="Low complexity" evidence="1">
    <location>
        <begin position="236"/>
        <end position="251"/>
    </location>
</feature>
<feature type="compositionally biased region" description="Low complexity" evidence="1">
    <location>
        <begin position="564"/>
        <end position="573"/>
    </location>
</feature>
<evidence type="ECO:0000256" key="1">
    <source>
        <dbReference type="SAM" id="MobiDB-lite"/>
    </source>
</evidence>
<feature type="compositionally biased region" description="Basic and acidic residues" evidence="1">
    <location>
        <begin position="1233"/>
        <end position="1243"/>
    </location>
</feature>
<gene>
    <name evidence="3" type="ORF">DERP_005079</name>
</gene>
<evidence type="ECO:0000256" key="2">
    <source>
        <dbReference type="SAM" id="SignalP"/>
    </source>
</evidence>
<evidence type="ECO:0000313" key="4">
    <source>
        <dbReference type="Proteomes" id="UP000887458"/>
    </source>
</evidence>
<feature type="compositionally biased region" description="Polar residues" evidence="1">
    <location>
        <begin position="831"/>
        <end position="842"/>
    </location>
</feature>
<proteinExistence type="predicted"/>
<reference evidence="3 4" key="2">
    <citation type="journal article" date="2022" name="Mol. Biol. Evol.">
        <title>Comparative Genomics Reveals Insights into the Divergent Evolution of Astigmatic Mites and Household Pest Adaptations.</title>
        <authorList>
            <person name="Xiong Q."/>
            <person name="Wan A.T."/>
            <person name="Liu X."/>
            <person name="Fung C.S."/>
            <person name="Xiao X."/>
            <person name="Malainual N."/>
            <person name="Hou J."/>
            <person name="Wang L."/>
            <person name="Wang M."/>
            <person name="Yang K.Y."/>
            <person name="Cui Y."/>
            <person name="Leung E.L."/>
            <person name="Nong W."/>
            <person name="Shin S.K."/>
            <person name="Au S.W."/>
            <person name="Jeong K.Y."/>
            <person name="Chew F.T."/>
            <person name="Hui J.H."/>
            <person name="Leung T.F."/>
            <person name="Tungtrongchitr A."/>
            <person name="Zhong N."/>
            <person name="Liu Z."/>
            <person name="Tsui S.K."/>
        </authorList>
    </citation>
    <scope>NUCLEOTIDE SEQUENCE [LARGE SCALE GENOMIC DNA]</scope>
    <source>
        <strain evidence="3">Derp</strain>
    </source>
</reference>
<feature type="compositionally biased region" description="Polar residues" evidence="1">
    <location>
        <begin position="864"/>
        <end position="876"/>
    </location>
</feature>
<feature type="compositionally biased region" description="Low complexity" evidence="1">
    <location>
        <begin position="546"/>
        <end position="556"/>
    </location>
</feature>
<dbReference type="EMBL" id="NJHN03000017">
    <property type="protein sequence ID" value="KAH9425860.1"/>
    <property type="molecule type" value="Genomic_DNA"/>
</dbReference>
<feature type="compositionally biased region" description="Acidic residues" evidence="1">
    <location>
        <begin position="520"/>
        <end position="533"/>
    </location>
</feature>
<feature type="compositionally biased region" description="Low complexity" evidence="1">
    <location>
        <begin position="76"/>
        <end position="138"/>
    </location>
</feature>
<feature type="region of interest" description="Disordered" evidence="1">
    <location>
        <begin position="784"/>
        <end position="876"/>
    </location>
</feature>